<dbReference type="Gene3D" id="3.20.20.150">
    <property type="entry name" value="Divalent-metal-dependent TIM barrel enzymes"/>
    <property type="match status" value="1"/>
</dbReference>
<sequence>MKYGVHCYLFTDHWADDQLDVLETAQALGASVVEIAIGDDVHFTPELTRHRATELGLQLTTGPGGEWPLHCDLSSERSDDRQTGLVWHKRQVDLTAEIGGIAYTGALYGHPGVVKRRVPPPEEYLRIAEGLHELADYATRQGVKIVLEPMSHFRTHLVNTPEQAMRLLTLADHPNLYVLLDTYHLVTEIRDYAQAIRTVQSRLWGLHACENDRGVPGGGLVPWPIVFKTLHEISFDGCLLLETYNTSIGDFAYRRGIFQNLCPDGRKFTQTGFAFLREQERAW</sequence>
<dbReference type="SUPFAM" id="SSF51658">
    <property type="entry name" value="Xylose isomerase-like"/>
    <property type="match status" value="1"/>
</dbReference>
<dbReference type="PANTHER" id="PTHR12110">
    <property type="entry name" value="HYDROXYPYRUVATE ISOMERASE"/>
    <property type="match status" value="1"/>
</dbReference>
<feature type="domain" description="Xylose isomerase-like TIM barrel" evidence="1">
    <location>
        <begin position="23"/>
        <end position="250"/>
    </location>
</feature>
<evidence type="ECO:0000313" key="2">
    <source>
        <dbReference type="EMBL" id="GAK51062.1"/>
    </source>
</evidence>
<accession>A0A0S6VZM6</accession>
<protein>
    <recommendedName>
        <fullName evidence="1">Xylose isomerase-like TIM barrel domain-containing protein</fullName>
    </recommendedName>
</protein>
<dbReference type="InterPro" id="IPR036237">
    <property type="entry name" value="Xyl_isomerase-like_sf"/>
</dbReference>
<evidence type="ECO:0000259" key="1">
    <source>
        <dbReference type="Pfam" id="PF01261"/>
    </source>
</evidence>
<organism evidence="2">
    <name type="scientific">Candidatus Moduliflexus flocculans</name>
    <dbReference type="NCBI Taxonomy" id="1499966"/>
    <lineage>
        <taxon>Bacteria</taxon>
        <taxon>Candidatus Moduliflexota</taxon>
        <taxon>Candidatus Moduliflexia</taxon>
        <taxon>Candidatus Moduliflexales</taxon>
        <taxon>Candidatus Moduliflexaceae</taxon>
    </lineage>
</organism>
<dbReference type="STRING" id="1499966.U14_02304"/>
<dbReference type="HOGENOM" id="CLU_050006_8_2_0"/>
<keyword evidence="3" id="KW-1185">Reference proteome</keyword>
<name>A0A0S6VZM6_9BACT</name>
<dbReference type="InterPro" id="IPR013022">
    <property type="entry name" value="Xyl_isomerase-like_TIM-brl"/>
</dbReference>
<reference evidence="2" key="1">
    <citation type="journal article" date="2015" name="PeerJ">
        <title>First genomic representation of candidate bacterial phylum KSB3 points to enhanced environmental sensing as a trigger of wastewater bulking.</title>
        <authorList>
            <person name="Sekiguchi Y."/>
            <person name="Ohashi A."/>
            <person name="Parks D.H."/>
            <person name="Yamauchi T."/>
            <person name="Tyson G.W."/>
            <person name="Hugenholtz P."/>
        </authorList>
    </citation>
    <scope>NUCLEOTIDE SEQUENCE [LARGE SCALE GENOMIC DNA]</scope>
</reference>
<dbReference type="Pfam" id="PF01261">
    <property type="entry name" value="AP_endonuc_2"/>
    <property type="match status" value="1"/>
</dbReference>
<evidence type="ECO:0000313" key="3">
    <source>
        <dbReference type="Proteomes" id="UP000030700"/>
    </source>
</evidence>
<gene>
    <name evidence="2" type="ORF">U14_02304</name>
</gene>
<dbReference type="AlphaFoldDB" id="A0A0S6VZM6"/>
<dbReference type="Proteomes" id="UP000030700">
    <property type="component" value="Unassembled WGS sequence"/>
</dbReference>
<proteinExistence type="predicted"/>
<dbReference type="EMBL" id="DF820456">
    <property type="protein sequence ID" value="GAK51062.1"/>
    <property type="molecule type" value="Genomic_DNA"/>
</dbReference>
<dbReference type="InterPro" id="IPR050312">
    <property type="entry name" value="IolE/XylAMocC-like"/>
</dbReference>